<comment type="caution">
    <text evidence="1">The sequence shown here is derived from an EMBL/GenBank/DDBJ whole genome shotgun (WGS) entry which is preliminary data.</text>
</comment>
<organism evidence="1 2">
    <name type="scientific">Colletotrichum gloeosporioides (strain Cg-14)</name>
    <name type="common">Anthracnose fungus</name>
    <name type="synonym">Glomerella cingulata</name>
    <dbReference type="NCBI Taxonomy" id="1237896"/>
    <lineage>
        <taxon>Eukaryota</taxon>
        <taxon>Fungi</taxon>
        <taxon>Dikarya</taxon>
        <taxon>Ascomycota</taxon>
        <taxon>Pezizomycotina</taxon>
        <taxon>Sordariomycetes</taxon>
        <taxon>Hypocreomycetidae</taxon>
        <taxon>Glomerellales</taxon>
        <taxon>Glomerellaceae</taxon>
        <taxon>Colletotrichum</taxon>
        <taxon>Colletotrichum gloeosporioides species complex</taxon>
    </lineage>
</organism>
<reference evidence="2" key="1">
    <citation type="journal article" date="2013" name="Mol. Plant Microbe Interact.">
        <title>Global aspects of pacC regulation of pathogenicity genes in Colletotrichum gloeosporioides as revealed by transcriptome analysis.</title>
        <authorList>
            <person name="Alkan N."/>
            <person name="Meng X."/>
            <person name="Friedlander G."/>
            <person name="Reuveni E."/>
            <person name="Sukno S."/>
            <person name="Sherman A."/>
            <person name="Thon M."/>
            <person name="Fluhr R."/>
            <person name="Prusky D."/>
        </authorList>
    </citation>
    <scope>NUCLEOTIDE SEQUENCE [LARGE SCALE GENOMIC DNA]</scope>
    <source>
        <strain evidence="2">Cg-14</strain>
    </source>
</reference>
<evidence type="ECO:0000313" key="2">
    <source>
        <dbReference type="Proteomes" id="UP000015530"/>
    </source>
</evidence>
<dbReference type="HOGENOM" id="CLU_3421342_0_0_1"/>
<dbReference type="Proteomes" id="UP000015530">
    <property type="component" value="Unassembled WGS sequence"/>
</dbReference>
<proteinExistence type="predicted"/>
<accession>T0LKQ2</accession>
<dbReference type="AlphaFoldDB" id="T0LKQ2"/>
<name>T0LKQ2_COLGC</name>
<protein>
    <submittedName>
        <fullName evidence="1">Uncharacterized protein</fullName>
    </submittedName>
</protein>
<evidence type="ECO:0000313" key="1">
    <source>
        <dbReference type="EMBL" id="EQB52226.1"/>
    </source>
</evidence>
<gene>
    <name evidence="1" type="ORF">CGLO_08168</name>
</gene>
<sequence>MAKKPPIDLFSLCMKGDQPYSISQ</sequence>
<dbReference type="EMBL" id="AMYD01001635">
    <property type="protein sequence ID" value="EQB52226.1"/>
    <property type="molecule type" value="Genomic_DNA"/>
</dbReference>